<dbReference type="SUPFAM" id="SSF109854">
    <property type="entry name" value="DinB/YfiT-like putative metalloenzymes"/>
    <property type="match status" value="1"/>
</dbReference>
<reference evidence="1 2" key="1">
    <citation type="submission" date="2018-10" db="EMBL/GenBank/DDBJ databases">
        <title>Kocuria tytouropygialis sp. nov., isolated from the uropygial gland of an American barn owl (Tyto furcata).</title>
        <authorList>
            <person name="Braun M.S."/>
            <person name="Wang E."/>
            <person name="Zimmermann S."/>
            <person name="Wagner H."/>
            <person name="Wink M."/>
        </authorList>
    </citation>
    <scope>NUCLEOTIDE SEQUENCE [LARGE SCALE GENOMIC DNA]</scope>
    <source>
        <strain evidence="1 2">442</strain>
    </source>
</reference>
<evidence type="ECO:0000313" key="2">
    <source>
        <dbReference type="Proteomes" id="UP000249516"/>
    </source>
</evidence>
<comment type="caution">
    <text evidence="1">The sequence shown here is derived from an EMBL/GenBank/DDBJ whole genome shotgun (WGS) entry which is preliminary data.</text>
</comment>
<dbReference type="Pfam" id="PF04978">
    <property type="entry name" value="MST"/>
    <property type="match status" value="1"/>
</dbReference>
<dbReference type="InterPro" id="IPR034660">
    <property type="entry name" value="DinB/YfiT-like"/>
</dbReference>
<dbReference type="AlphaFoldDB" id="A0A495A5B0"/>
<protein>
    <submittedName>
        <fullName evidence="1">DinB family protein</fullName>
    </submittedName>
</protein>
<dbReference type="Proteomes" id="UP000249516">
    <property type="component" value="Unassembled WGS sequence"/>
</dbReference>
<dbReference type="Gene3D" id="1.20.120.450">
    <property type="entry name" value="dinb family like domain"/>
    <property type="match status" value="1"/>
</dbReference>
<sequence length="184" mass="20914">MIHMTSPGVDEHGRPEPPQRADELTILFGFLDHLRATIAWKTDGLSTEQLRERPLPTPMMLGGMLKHLAYVEDHWFCHVLSGREPCSPWDAVQWERDPDWDWNSAPENSADELRALWSSAVDTSRQQWGLFAAEHSNPLDSQVGRPVRGDMNARWVVTHMIEEYARHCGHADLLREAIDGAVGD</sequence>
<proteinExistence type="predicted"/>
<dbReference type="EMBL" id="PNJG02000002">
    <property type="protein sequence ID" value="RKQ34951.1"/>
    <property type="molecule type" value="Genomic_DNA"/>
</dbReference>
<gene>
    <name evidence="1" type="ORF">C1C97_006600</name>
</gene>
<dbReference type="InterPro" id="IPR007061">
    <property type="entry name" value="MST-like"/>
</dbReference>
<evidence type="ECO:0000313" key="1">
    <source>
        <dbReference type="EMBL" id="RKQ34951.1"/>
    </source>
</evidence>
<name>A0A495A5B0_9MICC</name>
<keyword evidence="2" id="KW-1185">Reference proteome</keyword>
<accession>A0A495A5B0</accession>
<organism evidence="1 2">
    <name type="scientific">Kocuria tytonis</name>
    <dbReference type="NCBI Taxonomy" id="2054280"/>
    <lineage>
        <taxon>Bacteria</taxon>
        <taxon>Bacillati</taxon>
        <taxon>Actinomycetota</taxon>
        <taxon>Actinomycetes</taxon>
        <taxon>Micrococcales</taxon>
        <taxon>Micrococcaceae</taxon>
        <taxon>Kocuria</taxon>
    </lineage>
</organism>
<dbReference type="OrthoDB" id="4548523at2"/>